<protein>
    <submittedName>
        <fullName evidence="1">Uncharacterized protein</fullName>
    </submittedName>
</protein>
<reference evidence="1 2" key="1">
    <citation type="submission" date="2019-08" db="EMBL/GenBank/DDBJ databases">
        <title>In-depth cultivation of the pig gut microbiome towards novel bacterial diversity and tailored functional studies.</title>
        <authorList>
            <person name="Wylensek D."/>
            <person name="Hitch T.C.A."/>
            <person name="Clavel T."/>
        </authorList>
    </citation>
    <scope>NUCLEOTIDE SEQUENCE [LARGE SCALE GENOMIC DNA]</scope>
    <source>
        <strain evidence="1 2">WCA-693-APC-MOT-I</strain>
    </source>
</reference>
<dbReference type="Proteomes" id="UP000482209">
    <property type="component" value="Unassembled WGS sequence"/>
</dbReference>
<dbReference type="EMBL" id="VUMT01000018">
    <property type="protein sequence ID" value="MSS64390.1"/>
    <property type="molecule type" value="Genomic_DNA"/>
</dbReference>
<dbReference type="RefSeq" id="WP_154519782.1">
    <property type="nucleotide sequence ID" value="NZ_VUMT01000018.1"/>
</dbReference>
<evidence type="ECO:0000313" key="1">
    <source>
        <dbReference type="EMBL" id="MSS64390.1"/>
    </source>
</evidence>
<organism evidence="1 2">
    <name type="scientific">Velocimicrobium porci</name>
    <dbReference type="NCBI Taxonomy" id="2606634"/>
    <lineage>
        <taxon>Bacteria</taxon>
        <taxon>Bacillati</taxon>
        <taxon>Bacillota</taxon>
        <taxon>Clostridia</taxon>
        <taxon>Lachnospirales</taxon>
        <taxon>Lachnospiraceae</taxon>
        <taxon>Velocimicrobium</taxon>
    </lineage>
</organism>
<name>A0A6L5XZU8_9FIRM</name>
<accession>A0A6L5XZU8</accession>
<proteinExistence type="predicted"/>
<gene>
    <name evidence="1" type="ORF">FYJ58_10965</name>
</gene>
<keyword evidence="2" id="KW-1185">Reference proteome</keyword>
<sequence>MCKNSTEIRSCMQYYKKPIFAKGRIVKKESLDLLNEFPEKLISTTWNSFSDGILYGCAIEYTAQTLIVCEGACIYQGEVVLIEREEIPFLDFDRQVVVKLVFHDWEKTEDFMIRPVELKIDDTVFSANYEMELGRFFLSKGAELRKQYQTMEDCRTAYNTLDVTHVPYAGHNHGTLSPVVFKLYARLLLESSFLDEIDYSFCFLCLNQERMERETVLTYFSCVLGKPCWEFTNNQIYETLVQFVRHRAEKKVKQVTGIRKEPKVL</sequence>
<dbReference type="AlphaFoldDB" id="A0A6L5XZU8"/>
<comment type="caution">
    <text evidence="1">The sequence shown here is derived from an EMBL/GenBank/DDBJ whole genome shotgun (WGS) entry which is preliminary data.</text>
</comment>
<evidence type="ECO:0000313" key="2">
    <source>
        <dbReference type="Proteomes" id="UP000482209"/>
    </source>
</evidence>